<name>A0ABV0KES3_9CYAN</name>
<protein>
    <recommendedName>
        <fullName evidence="3">50S ribosomal protein L29</fullName>
    </recommendedName>
</protein>
<dbReference type="RefSeq" id="WP_190450776.1">
    <property type="nucleotide sequence ID" value="NZ_JAMPLM010000002.1"/>
</dbReference>
<comment type="caution">
    <text evidence="1">The sequence shown here is derived from an EMBL/GenBank/DDBJ whole genome shotgun (WGS) entry which is preliminary data.</text>
</comment>
<evidence type="ECO:0000313" key="2">
    <source>
        <dbReference type="Proteomes" id="UP001476950"/>
    </source>
</evidence>
<gene>
    <name evidence="1" type="ORF">NDI38_04630</name>
</gene>
<proteinExistence type="predicted"/>
<dbReference type="EMBL" id="JAMPLM010000002">
    <property type="protein sequence ID" value="MEP1057714.1"/>
    <property type="molecule type" value="Genomic_DNA"/>
</dbReference>
<reference evidence="1 2" key="1">
    <citation type="submission" date="2022-04" db="EMBL/GenBank/DDBJ databases">
        <title>Positive selection, recombination, and allopatry shape intraspecific diversity of widespread and dominant cyanobacteria.</title>
        <authorList>
            <person name="Wei J."/>
            <person name="Shu W."/>
            <person name="Hu C."/>
        </authorList>
    </citation>
    <scope>NUCLEOTIDE SEQUENCE [LARGE SCALE GENOMIC DNA]</scope>
    <source>
        <strain evidence="1 2">AS-A4</strain>
    </source>
</reference>
<accession>A0ABV0KES3</accession>
<evidence type="ECO:0000313" key="1">
    <source>
        <dbReference type="EMBL" id="MEP1057714.1"/>
    </source>
</evidence>
<dbReference type="Proteomes" id="UP001476950">
    <property type="component" value="Unassembled WGS sequence"/>
</dbReference>
<sequence>MKRTKRQATIEVLKRAITGCDSQVSALTGFDDQLARETKELKKALTNRLTKLLIAENKTSEASQ</sequence>
<organism evidence="1 2">
    <name type="scientific">Stenomitos frigidus AS-A4</name>
    <dbReference type="NCBI Taxonomy" id="2933935"/>
    <lineage>
        <taxon>Bacteria</taxon>
        <taxon>Bacillati</taxon>
        <taxon>Cyanobacteriota</taxon>
        <taxon>Cyanophyceae</taxon>
        <taxon>Leptolyngbyales</taxon>
        <taxon>Leptolyngbyaceae</taxon>
        <taxon>Stenomitos</taxon>
    </lineage>
</organism>
<evidence type="ECO:0008006" key="3">
    <source>
        <dbReference type="Google" id="ProtNLM"/>
    </source>
</evidence>
<keyword evidence="2" id="KW-1185">Reference proteome</keyword>